<feature type="signal peptide" evidence="7">
    <location>
        <begin position="1"/>
        <end position="20"/>
    </location>
</feature>
<protein>
    <submittedName>
        <fullName evidence="9">Cytochrome c family protein</fullName>
    </submittedName>
</protein>
<feature type="chain" id="PRO_5047309678" evidence="7">
    <location>
        <begin position="21"/>
        <end position="163"/>
    </location>
</feature>
<dbReference type="EMBL" id="CP067977">
    <property type="protein sequence ID" value="QQQ19284.1"/>
    <property type="molecule type" value="Genomic_DNA"/>
</dbReference>
<evidence type="ECO:0000313" key="9">
    <source>
        <dbReference type="EMBL" id="QQQ19284.1"/>
    </source>
</evidence>
<evidence type="ECO:0000256" key="6">
    <source>
        <dbReference type="PROSITE-ProRule" id="PRU00433"/>
    </source>
</evidence>
<dbReference type="PROSITE" id="PS51257">
    <property type="entry name" value="PROKAR_LIPOPROTEIN"/>
    <property type="match status" value="1"/>
</dbReference>
<dbReference type="InterPro" id="IPR009056">
    <property type="entry name" value="Cyt_c-like_dom"/>
</dbReference>
<organism evidence="9 10">
    <name type="scientific">Brevundimonas vitisensis</name>
    <dbReference type="NCBI Taxonomy" id="2800818"/>
    <lineage>
        <taxon>Bacteria</taxon>
        <taxon>Pseudomonadati</taxon>
        <taxon>Pseudomonadota</taxon>
        <taxon>Alphaproteobacteria</taxon>
        <taxon>Caulobacterales</taxon>
        <taxon>Caulobacteraceae</taxon>
        <taxon>Brevundimonas</taxon>
    </lineage>
</organism>
<evidence type="ECO:0000256" key="7">
    <source>
        <dbReference type="SAM" id="SignalP"/>
    </source>
</evidence>
<evidence type="ECO:0000256" key="4">
    <source>
        <dbReference type="ARBA" id="ARBA00022982"/>
    </source>
</evidence>
<keyword evidence="2 6" id="KW-0349">Heme</keyword>
<dbReference type="Gene3D" id="1.10.760.10">
    <property type="entry name" value="Cytochrome c-like domain"/>
    <property type="match status" value="1"/>
</dbReference>
<dbReference type="PANTHER" id="PTHR11961">
    <property type="entry name" value="CYTOCHROME C"/>
    <property type="match status" value="1"/>
</dbReference>
<evidence type="ECO:0000259" key="8">
    <source>
        <dbReference type="PROSITE" id="PS51007"/>
    </source>
</evidence>
<keyword evidence="7" id="KW-0732">Signal</keyword>
<gene>
    <name evidence="9" type="ORF">JIP62_04000</name>
</gene>
<keyword evidence="3 6" id="KW-0479">Metal-binding</keyword>
<sequence>MKRLIAILTLTTLASTTLVACGSGEPAAPAAPARPAPTEAEKLTLLAALPAPYNQGDLENGRRAFARCRSCHTIAEGGSNMTGPHLYGLFGRTAGTHPGYNYSKALKEAGFTWDAQKLDQWLSGPRTFLPGNKMSFAGLPDATDRRDVIAYLKVETGFAPEQP</sequence>
<evidence type="ECO:0000256" key="3">
    <source>
        <dbReference type="ARBA" id="ARBA00022723"/>
    </source>
</evidence>
<dbReference type="InterPro" id="IPR002327">
    <property type="entry name" value="Cyt_c_1A/1B"/>
</dbReference>
<accession>A0ABX7BNX0</accession>
<proteinExistence type="predicted"/>
<evidence type="ECO:0000256" key="2">
    <source>
        <dbReference type="ARBA" id="ARBA00022617"/>
    </source>
</evidence>
<keyword evidence="4" id="KW-0249">Electron transport</keyword>
<evidence type="ECO:0000256" key="1">
    <source>
        <dbReference type="ARBA" id="ARBA00022448"/>
    </source>
</evidence>
<reference evidence="9 10" key="1">
    <citation type="submission" date="2021-01" db="EMBL/GenBank/DDBJ databases">
        <title>Brevundimonas vitis sp. nov., an bacterium isolated from grape (Vitis vinifera).</title>
        <authorList>
            <person name="Jiang L."/>
            <person name="Lee J."/>
        </authorList>
    </citation>
    <scope>NUCLEOTIDE SEQUENCE [LARGE SCALE GENOMIC DNA]</scope>
    <source>
        <strain evidence="9 10">GRTSA-9</strain>
    </source>
</reference>
<dbReference type="PRINTS" id="PR00604">
    <property type="entry name" value="CYTCHRMECIAB"/>
</dbReference>
<evidence type="ECO:0000313" key="10">
    <source>
        <dbReference type="Proteomes" id="UP000595448"/>
    </source>
</evidence>
<keyword evidence="10" id="KW-1185">Reference proteome</keyword>
<dbReference type="RefSeq" id="WP_201103635.1">
    <property type="nucleotide sequence ID" value="NZ_CP067977.1"/>
</dbReference>
<dbReference type="Pfam" id="PF00034">
    <property type="entry name" value="Cytochrom_C"/>
    <property type="match status" value="1"/>
</dbReference>
<dbReference type="SUPFAM" id="SSF46626">
    <property type="entry name" value="Cytochrome c"/>
    <property type="match status" value="1"/>
</dbReference>
<name>A0ABX7BNX0_9CAUL</name>
<dbReference type="PROSITE" id="PS51007">
    <property type="entry name" value="CYTC"/>
    <property type="match status" value="1"/>
</dbReference>
<dbReference type="InterPro" id="IPR036909">
    <property type="entry name" value="Cyt_c-like_dom_sf"/>
</dbReference>
<keyword evidence="1" id="KW-0813">Transport</keyword>
<feature type="domain" description="Cytochrome c" evidence="8">
    <location>
        <begin position="56"/>
        <end position="156"/>
    </location>
</feature>
<evidence type="ECO:0000256" key="5">
    <source>
        <dbReference type="ARBA" id="ARBA00023004"/>
    </source>
</evidence>
<keyword evidence="5 6" id="KW-0408">Iron</keyword>
<dbReference type="Proteomes" id="UP000595448">
    <property type="component" value="Chromosome"/>
</dbReference>